<dbReference type="OrthoDB" id="8303674at2"/>
<comment type="caution">
    <text evidence="1">The sequence shown here is derived from an EMBL/GenBank/DDBJ whole genome shotgun (WGS) entry which is preliminary data.</text>
</comment>
<dbReference type="Pfam" id="PF23140">
    <property type="entry name" value="Gp80"/>
    <property type="match status" value="1"/>
</dbReference>
<gene>
    <name evidence="1" type="ORF">E2I14_15285</name>
</gene>
<dbReference type="Proteomes" id="UP000294829">
    <property type="component" value="Unassembled WGS sequence"/>
</dbReference>
<proteinExistence type="predicted"/>
<accession>A0A4R5VYK4</accession>
<reference evidence="1 2" key="1">
    <citation type="submission" date="2019-03" db="EMBL/GenBank/DDBJ databases">
        <title>Sapientia aquatica gen. nov., sp. nov., isolated from a crater lake.</title>
        <authorList>
            <person name="Felfoldi T."/>
            <person name="Szabo A."/>
            <person name="Toth E."/>
            <person name="Schumann P."/>
            <person name="Keki Z."/>
            <person name="Marialigeti K."/>
            <person name="Mathe I."/>
        </authorList>
    </citation>
    <scope>NUCLEOTIDE SEQUENCE [LARGE SCALE GENOMIC DNA]</scope>
    <source>
        <strain evidence="1 2">SA-152</strain>
    </source>
</reference>
<sequence length="135" mass="13639">MSASYYLMNHLVDHQTGKTAFTMPTVYVGLSTTTPTQGLPPTTITEPSGGSYARVATSGATWNSAAAGTTSNAAAITFPTATADWSAAANMTYGVLYDAVTAGNVLGWGVLTVAKNVLNGDTASIAIGGLTVTIS</sequence>
<name>A0A4R5VYK4_9BURK</name>
<protein>
    <submittedName>
        <fullName evidence="1">Uncharacterized protein</fullName>
    </submittedName>
</protein>
<keyword evidence="2" id="KW-1185">Reference proteome</keyword>
<dbReference type="EMBL" id="SMYL01000009">
    <property type="protein sequence ID" value="TDK63562.1"/>
    <property type="molecule type" value="Genomic_DNA"/>
</dbReference>
<evidence type="ECO:0000313" key="2">
    <source>
        <dbReference type="Proteomes" id="UP000294829"/>
    </source>
</evidence>
<dbReference type="AlphaFoldDB" id="A0A4R5VYK4"/>
<organism evidence="1 2">
    <name type="scientific">Sapientia aquatica</name>
    <dbReference type="NCBI Taxonomy" id="1549640"/>
    <lineage>
        <taxon>Bacteria</taxon>
        <taxon>Pseudomonadati</taxon>
        <taxon>Pseudomonadota</taxon>
        <taxon>Betaproteobacteria</taxon>
        <taxon>Burkholderiales</taxon>
        <taxon>Oxalobacteraceae</taxon>
        <taxon>Sapientia</taxon>
    </lineage>
</organism>
<evidence type="ECO:0000313" key="1">
    <source>
        <dbReference type="EMBL" id="TDK63562.1"/>
    </source>
</evidence>
<dbReference type="RefSeq" id="WP_133330080.1">
    <property type="nucleotide sequence ID" value="NZ_SMYL01000009.1"/>
</dbReference>
<dbReference type="InterPro" id="IPR056908">
    <property type="entry name" value="Gp80-like"/>
</dbReference>